<dbReference type="InterPro" id="IPR028098">
    <property type="entry name" value="Glyco_trans_4-like_N"/>
</dbReference>
<name>A0A2T0S067_9RHOB</name>
<dbReference type="OrthoDB" id="9790710at2"/>
<proteinExistence type="predicted"/>
<feature type="chain" id="PRO_5015737103" evidence="1">
    <location>
        <begin position="19"/>
        <end position="428"/>
    </location>
</feature>
<feature type="domain" description="Glycosyl transferase family 1" evidence="2">
    <location>
        <begin position="255"/>
        <end position="391"/>
    </location>
</feature>
<dbReference type="RefSeq" id="WP_106203550.1">
    <property type="nucleotide sequence ID" value="NZ_PVTD01000001.1"/>
</dbReference>
<keyword evidence="1" id="KW-0732">Signal</keyword>
<dbReference type="InterPro" id="IPR001296">
    <property type="entry name" value="Glyco_trans_1"/>
</dbReference>
<dbReference type="SUPFAM" id="SSF53756">
    <property type="entry name" value="UDP-Glycosyltransferase/glycogen phosphorylase"/>
    <property type="match status" value="1"/>
</dbReference>
<feature type="signal peptide" evidence="1">
    <location>
        <begin position="1"/>
        <end position="18"/>
    </location>
</feature>
<feature type="domain" description="Glycosyltransferase subfamily 4-like N-terminal" evidence="3">
    <location>
        <begin position="68"/>
        <end position="232"/>
    </location>
</feature>
<dbReference type="Proteomes" id="UP000239480">
    <property type="component" value="Unassembled WGS sequence"/>
</dbReference>
<accession>A0A2T0S067</accession>
<dbReference type="Gene3D" id="3.40.50.2000">
    <property type="entry name" value="Glycogen Phosphorylase B"/>
    <property type="match status" value="2"/>
</dbReference>
<dbReference type="Pfam" id="PF13439">
    <property type="entry name" value="Glyco_transf_4"/>
    <property type="match status" value="1"/>
</dbReference>
<dbReference type="PANTHER" id="PTHR12526">
    <property type="entry name" value="GLYCOSYLTRANSFERASE"/>
    <property type="match status" value="1"/>
</dbReference>
<gene>
    <name evidence="4" type="ORF">CLV78_101933</name>
</gene>
<organism evidence="4 5">
    <name type="scientific">Aliiruegeria haliotis</name>
    <dbReference type="NCBI Taxonomy" id="1280846"/>
    <lineage>
        <taxon>Bacteria</taxon>
        <taxon>Pseudomonadati</taxon>
        <taxon>Pseudomonadota</taxon>
        <taxon>Alphaproteobacteria</taxon>
        <taxon>Rhodobacterales</taxon>
        <taxon>Roseobacteraceae</taxon>
        <taxon>Aliiruegeria</taxon>
    </lineage>
</organism>
<keyword evidence="5" id="KW-1185">Reference proteome</keyword>
<dbReference type="PANTHER" id="PTHR12526:SF636">
    <property type="entry name" value="BLL3647 PROTEIN"/>
    <property type="match status" value="1"/>
</dbReference>
<evidence type="ECO:0000313" key="5">
    <source>
        <dbReference type="Proteomes" id="UP000239480"/>
    </source>
</evidence>
<dbReference type="GO" id="GO:0016757">
    <property type="term" value="F:glycosyltransferase activity"/>
    <property type="evidence" value="ECO:0007669"/>
    <property type="project" value="InterPro"/>
</dbReference>
<evidence type="ECO:0000259" key="3">
    <source>
        <dbReference type="Pfam" id="PF13439"/>
    </source>
</evidence>
<dbReference type="AlphaFoldDB" id="A0A2T0S067"/>
<protein>
    <submittedName>
        <fullName evidence="4">Glycosyltransferase involved in cell wall biosynthesis</fullName>
    </submittedName>
</protein>
<evidence type="ECO:0000259" key="2">
    <source>
        <dbReference type="Pfam" id="PF00534"/>
    </source>
</evidence>
<comment type="caution">
    <text evidence="4">The sequence shown here is derived from an EMBL/GenBank/DDBJ whole genome shotgun (WGS) entry which is preliminary data.</text>
</comment>
<evidence type="ECO:0000256" key="1">
    <source>
        <dbReference type="SAM" id="SignalP"/>
    </source>
</evidence>
<dbReference type="CDD" id="cd03801">
    <property type="entry name" value="GT4_PimA-like"/>
    <property type="match status" value="1"/>
</dbReference>
<dbReference type="Pfam" id="PF00534">
    <property type="entry name" value="Glycos_transf_1"/>
    <property type="match status" value="1"/>
</dbReference>
<keyword evidence="4" id="KW-0808">Transferase</keyword>
<reference evidence="4 5" key="1">
    <citation type="submission" date="2018-03" db="EMBL/GenBank/DDBJ databases">
        <title>Genomic Encyclopedia of Archaeal and Bacterial Type Strains, Phase II (KMG-II): from individual species to whole genera.</title>
        <authorList>
            <person name="Goeker M."/>
        </authorList>
    </citation>
    <scope>NUCLEOTIDE SEQUENCE [LARGE SCALE GENOMIC DNA]</scope>
    <source>
        <strain evidence="4 5">DSM 29328</strain>
    </source>
</reference>
<evidence type="ECO:0000313" key="4">
    <source>
        <dbReference type="EMBL" id="PRY26831.1"/>
    </source>
</evidence>
<dbReference type="EMBL" id="PVTD01000001">
    <property type="protein sequence ID" value="PRY26831.1"/>
    <property type="molecule type" value="Genomic_DNA"/>
</dbReference>
<sequence length="428" mass="46195">MVNAILRALFGSAPTAKASGTFMAGASAATPDVATPSRSKARAGINSRRGRRPFVTVIGLRGIPDVSGGIETHCEYLYPRVADQNRTRDFLVIGRKPSMGDLRHRLRPNLSVLPLPAMSNRFMETISNTFLAILDARFRQGSRIVHIHAVGPALLAPLARALGMKVVMTHHGDDYRRAKWNGFVKGILKTGERVGIGSAHQVIAVSRSLAERLKREYPQKAGVIHYVPNGADHILDEARSSKRSAEDWVARFGLSGTPFMVSVGRLVPEKGFADLIRAYAIARPAARLVIVGGQSGSAHDAEIANLIAEKGLQDHVILTGAIPREGVAALLSRANLFVLASHHEGLPIAALEAAAMSTPILVSDIQPNLDLGLSSEHYFPVGDHEALARILRNSWDSTPEADVLSDFNWARIATQTGRIYDSLGFEAS</sequence>